<organism evidence="1">
    <name type="scientific">virus sp. ctx9V1</name>
    <dbReference type="NCBI Taxonomy" id="2828001"/>
    <lineage>
        <taxon>Viruses</taxon>
    </lineage>
</organism>
<sequence length="42" mass="4965">MLYRNSLIQNIEKINIKALDQEMFTNISGRWISIVAREAKKQ</sequence>
<dbReference type="EMBL" id="BK059093">
    <property type="protein sequence ID" value="DAE29243.1"/>
    <property type="molecule type" value="Genomic_DNA"/>
</dbReference>
<accession>A0A8S5RDL4</accession>
<evidence type="ECO:0000313" key="1">
    <source>
        <dbReference type="EMBL" id="DAE29243.1"/>
    </source>
</evidence>
<reference evidence="1" key="1">
    <citation type="journal article" date="2021" name="Proc. Natl. Acad. Sci. U.S.A.">
        <title>A Catalog of Tens of Thousands of Viruses from Human Metagenomes Reveals Hidden Associations with Chronic Diseases.</title>
        <authorList>
            <person name="Tisza M.J."/>
            <person name="Buck C.B."/>
        </authorList>
    </citation>
    <scope>NUCLEOTIDE SEQUENCE</scope>
    <source>
        <strain evidence="1">Ctx9V1</strain>
    </source>
</reference>
<name>A0A8S5RDL4_9VIRU</name>
<proteinExistence type="predicted"/>
<protein>
    <submittedName>
        <fullName evidence="1">Uncharacterized protein</fullName>
    </submittedName>
</protein>